<sequence length="40" mass="4318">MGVTCPAVCKVSQKLGSPVVLRCWPVSHDTSHRVSCPKHS</sequence>
<evidence type="ECO:0000313" key="1">
    <source>
        <dbReference type="EMBL" id="JAI03524.1"/>
    </source>
</evidence>
<reference evidence="1" key="2">
    <citation type="journal article" date="2015" name="Fish Shellfish Immunol.">
        <title>Early steps in the European eel (Anguilla anguilla)-Vibrio vulnificus interaction in the gills: Role of the RtxA13 toxin.</title>
        <authorList>
            <person name="Callol A."/>
            <person name="Pajuelo D."/>
            <person name="Ebbesson L."/>
            <person name="Teles M."/>
            <person name="MacKenzie S."/>
            <person name="Amaro C."/>
        </authorList>
    </citation>
    <scope>NUCLEOTIDE SEQUENCE</scope>
</reference>
<organism evidence="1">
    <name type="scientific">Anguilla anguilla</name>
    <name type="common">European freshwater eel</name>
    <name type="synonym">Muraena anguilla</name>
    <dbReference type="NCBI Taxonomy" id="7936"/>
    <lineage>
        <taxon>Eukaryota</taxon>
        <taxon>Metazoa</taxon>
        <taxon>Chordata</taxon>
        <taxon>Craniata</taxon>
        <taxon>Vertebrata</taxon>
        <taxon>Euteleostomi</taxon>
        <taxon>Actinopterygii</taxon>
        <taxon>Neopterygii</taxon>
        <taxon>Teleostei</taxon>
        <taxon>Anguilliformes</taxon>
        <taxon>Anguillidae</taxon>
        <taxon>Anguilla</taxon>
    </lineage>
</organism>
<dbReference type="EMBL" id="GBXM01005054">
    <property type="protein sequence ID" value="JAI03524.1"/>
    <property type="molecule type" value="Transcribed_RNA"/>
</dbReference>
<accession>A0A0E9XP95</accession>
<protein>
    <submittedName>
        <fullName evidence="1">Uncharacterized protein</fullName>
    </submittedName>
</protein>
<name>A0A0E9XP95_ANGAN</name>
<proteinExistence type="predicted"/>
<dbReference type="AlphaFoldDB" id="A0A0E9XP95"/>
<reference evidence="1" key="1">
    <citation type="submission" date="2014-11" db="EMBL/GenBank/DDBJ databases">
        <authorList>
            <person name="Amaro Gonzalez C."/>
        </authorList>
    </citation>
    <scope>NUCLEOTIDE SEQUENCE</scope>
</reference>